<name>A0ACD1AEM2_9FIRM</name>
<accession>A0ACD1AEM2</accession>
<keyword evidence="2" id="KW-1185">Reference proteome</keyword>
<proteinExistence type="predicted"/>
<evidence type="ECO:0000313" key="1">
    <source>
        <dbReference type="EMBL" id="QOX64973.1"/>
    </source>
</evidence>
<sequence length="200" mass="21472">MLIFKKTIIVVLAFLCNGMAVSLFIQAGFGLDSISVLSAGLANVFHTSVGIASLGFYFIIILGAFFVDRSYISGATLLSLIIVGPSIDQFARLVSLVVTPESDMIIRVIFYIIAFLCLAFAIALYLAANFGISGADLITIMVSEKAGLQFRWCKIVFDISVITIGILLGGVFGAGTIIQGLLTGPTVQYFRGNLEKRLKL</sequence>
<protein>
    <submittedName>
        <fullName evidence="1">Uncharacterized protein</fullName>
    </submittedName>
</protein>
<organism evidence="1 2">
    <name type="scientific">Anoxybacterium hadale</name>
    <dbReference type="NCBI Taxonomy" id="3408580"/>
    <lineage>
        <taxon>Bacteria</taxon>
        <taxon>Bacillati</taxon>
        <taxon>Bacillota</taxon>
        <taxon>Clostridia</taxon>
        <taxon>Peptostreptococcales</taxon>
        <taxon>Anaerovoracaceae</taxon>
        <taxon>Anoxybacterium</taxon>
    </lineage>
</organism>
<gene>
    <name evidence="1" type="ORF">FRZ06_17285</name>
</gene>
<evidence type="ECO:0000313" key="2">
    <source>
        <dbReference type="Proteomes" id="UP000594014"/>
    </source>
</evidence>
<dbReference type="Proteomes" id="UP000594014">
    <property type="component" value="Chromosome"/>
</dbReference>
<reference evidence="1" key="1">
    <citation type="submission" date="2019-08" db="EMBL/GenBank/DDBJ databases">
        <title>Genome sequence of Clostridiales bacterium MT110.</title>
        <authorList>
            <person name="Cao J."/>
        </authorList>
    </citation>
    <scope>NUCLEOTIDE SEQUENCE</scope>
    <source>
        <strain evidence="1">MT110</strain>
    </source>
</reference>
<dbReference type="EMBL" id="CP042469">
    <property type="protein sequence ID" value="QOX64973.1"/>
    <property type="molecule type" value="Genomic_DNA"/>
</dbReference>